<protein>
    <submittedName>
        <fullName evidence="1">Uncharacterized protein</fullName>
    </submittedName>
</protein>
<evidence type="ECO:0000313" key="2">
    <source>
        <dbReference type="Proteomes" id="UP000886998"/>
    </source>
</evidence>
<comment type="caution">
    <text evidence="1">The sequence shown here is derived from an EMBL/GenBank/DDBJ whole genome shotgun (WGS) entry which is preliminary data.</text>
</comment>
<gene>
    <name evidence="1" type="ORF">TNIN_397591</name>
</gene>
<organism evidence="1 2">
    <name type="scientific">Trichonephila inaurata madagascariensis</name>
    <dbReference type="NCBI Taxonomy" id="2747483"/>
    <lineage>
        <taxon>Eukaryota</taxon>
        <taxon>Metazoa</taxon>
        <taxon>Ecdysozoa</taxon>
        <taxon>Arthropoda</taxon>
        <taxon>Chelicerata</taxon>
        <taxon>Arachnida</taxon>
        <taxon>Araneae</taxon>
        <taxon>Araneomorphae</taxon>
        <taxon>Entelegynae</taxon>
        <taxon>Araneoidea</taxon>
        <taxon>Nephilidae</taxon>
        <taxon>Trichonephila</taxon>
        <taxon>Trichonephila inaurata</taxon>
    </lineage>
</organism>
<dbReference type="Proteomes" id="UP000886998">
    <property type="component" value="Unassembled WGS sequence"/>
</dbReference>
<dbReference type="AlphaFoldDB" id="A0A8X6M9N2"/>
<accession>A0A8X6M9N2</accession>
<sequence length="93" mass="10468">MIQNPTLNIVECIEGLDNLKKYLVSRRPDDNFKIYVDSVTTLARDLGIDDKFSSRSSGKESIYLFMKAVGERDEPAPNSFQQFAISSANGRFS</sequence>
<reference evidence="1" key="1">
    <citation type="submission" date="2020-08" db="EMBL/GenBank/DDBJ databases">
        <title>Multicomponent nature underlies the extraordinary mechanical properties of spider dragline silk.</title>
        <authorList>
            <person name="Kono N."/>
            <person name="Nakamura H."/>
            <person name="Mori M."/>
            <person name="Yoshida Y."/>
            <person name="Ohtoshi R."/>
            <person name="Malay A.D."/>
            <person name="Moran D.A.P."/>
            <person name="Tomita M."/>
            <person name="Numata K."/>
            <person name="Arakawa K."/>
        </authorList>
    </citation>
    <scope>NUCLEOTIDE SEQUENCE</scope>
</reference>
<keyword evidence="2" id="KW-1185">Reference proteome</keyword>
<name>A0A8X6M9N2_9ARAC</name>
<proteinExistence type="predicted"/>
<dbReference type="EMBL" id="BMAV01024594">
    <property type="protein sequence ID" value="GFS34453.1"/>
    <property type="molecule type" value="Genomic_DNA"/>
</dbReference>
<evidence type="ECO:0000313" key="1">
    <source>
        <dbReference type="EMBL" id="GFS34453.1"/>
    </source>
</evidence>